<dbReference type="InterPro" id="IPR029069">
    <property type="entry name" value="HotDog_dom_sf"/>
</dbReference>
<dbReference type="Gene3D" id="3.10.129.10">
    <property type="entry name" value="Hotdog Thioesterase"/>
    <property type="match status" value="1"/>
</dbReference>
<evidence type="ECO:0000313" key="4">
    <source>
        <dbReference type="Proteomes" id="UP000219546"/>
    </source>
</evidence>
<evidence type="ECO:0000256" key="2">
    <source>
        <dbReference type="ARBA" id="ARBA00022801"/>
    </source>
</evidence>
<dbReference type="PANTHER" id="PTHR31793:SF27">
    <property type="entry name" value="NOVEL THIOESTERASE SUPERFAMILY DOMAIN AND SAPOSIN A-TYPE DOMAIN CONTAINING PROTEIN (0610012H03RIK)"/>
    <property type="match status" value="1"/>
</dbReference>
<dbReference type="PIRSF" id="PIRSF003230">
    <property type="entry name" value="YbgC"/>
    <property type="match status" value="1"/>
</dbReference>
<comment type="similarity">
    <text evidence="1">Belongs to the 4-hydroxybenzoyl-CoA thioesterase family.</text>
</comment>
<protein>
    <submittedName>
        <fullName evidence="3">Acyl-CoA thioester hydrolase</fullName>
    </submittedName>
</protein>
<reference evidence="3 4" key="1">
    <citation type="submission" date="2017-08" db="EMBL/GenBank/DDBJ databases">
        <authorList>
            <person name="de Groot N.N."/>
        </authorList>
    </citation>
    <scope>NUCLEOTIDE SEQUENCE [LARGE SCALE GENOMIC DNA]</scope>
    <source>
        <strain evidence="3 4">JC228</strain>
    </source>
</reference>
<keyword evidence="4" id="KW-1185">Reference proteome</keyword>
<accession>A0A285D590</accession>
<dbReference type="FunFam" id="3.10.129.10:FF:000026">
    <property type="entry name" value="Possible 4-hydroxybenzoyl-CoA thioesterase"/>
    <property type="match status" value="1"/>
</dbReference>
<dbReference type="SUPFAM" id="SSF54637">
    <property type="entry name" value="Thioesterase/thiol ester dehydrase-isomerase"/>
    <property type="match status" value="1"/>
</dbReference>
<evidence type="ECO:0000256" key="1">
    <source>
        <dbReference type="ARBA" id="ARBA00005953"/>
    </source>
</evidence>
<keyword evidence="2 3" id="KW-0378">Hydrolase</keyword>
<dbReference type="GO" id="GO:0047617">
    <property type="term" value="F:fatty acyl-CoA hydrolase activity"/>
    <property type="evidence" value="ECO:0007669"/>
    <property type="project" value="TreeGrafter"/>
</dbReference>
<sequence>MIVSKSEIKVRYAETDQMGVVYHGNYLVWMEVGRTQLIEDLGFQYAQMEEDGIISPVIDVHIQYKKPVKYGETAVVETWLEDYDGIRSVYGYRILKENGELAAEATSKHVIVKKDSFRPVSLRKHFPDWHEVYEKAKMKKE</sequence>
<dbReference type="EMBL" id="OAOP01000010">
    <property type="protein sequence ID" value="SNX74981.1"/>
    <property type="molecule type" value="Genomic_DNA"/>
</dbReference>
<dbReference type="AlphaFoldDB" id="A0A285D590"/>
<dbReference type="Pfam" id="PF13279">
    <property type="entry name" value="4HBT_2"/>
    <property type="match status" value="1"/>
</dbReference>
<name>A0A285D590_9BACI</name>
<dbReference type="RefSeq" id="WP_097160233.1">
    <property type="nucleotide sequence ID" value="NZ_JBEPMQ010000011.1"/>
</dbReference>
<dbReference type="NCBIfam" id="TIGR00051">
    <property type="entry name" value="YbgC/FadM family acyl-CoA thioesterase"/>
    <property type="match status" value="1"/>
</dbReference>
<organism evidence="3 4">
    <name type="scientific">Bacillus oleivorans</name>
    <dbReference type="NCBI Taxonomy" id="1448271"/>
    <lineage>
        <taxon>Bacteria</taxon>
        <taxon>Bacillati</taxon>
        <taxon>Bacillota</taxon>
        <taxon>Bacilli</taxon>
        <taxon>Bacillales</taxon>
        <taxon>Bacillaceae</taxon>
        <taxon>Bacillus</taxon>
    </lineage>
</organism>
<dbReference type="CDD" id="cd00586">
    <property type="entry name" value="4HBT"/>
    <property type="match status" value="1"/>
</dbReference>
<gene>
    <name evidence="3" type="ORF">SAMN05877753_110200</name>
</gene>
<dbReference type="Proteomes" id="UP000219546">
    <property type="component" value="Unassembled WGS sequence"/>
</dbReference>
<dbReference type="OrthoDB" id="9800856at2"/>
<dbReference type="PANTHER" id="PTHR31793">
    <property type="entry name" value="4-HYDROXYBENZOYL-COA THIOESTERASE FAMILY MEMBER"/>
    <property type="match status" value="1"/>
</dbReference>
<evidence type="ECO:0000313" key="3">
    <source>
        <dbReference type="EMBL" id="SNX74981.1"/>
    </source>
</evidence>
<dbReference type="InterPro" id="IPR050563">
    <property type="entry name" value="4-hydroxybenzoyl-CoA_TE"/>
</dbReference>
<proteinExistence type="inferred from homology"/>
<dbReference type="InterPro" id="IPR006684">
    <property type="entry name" value="YbgC/YbaW"/>
</dbReference>